<gene>
    <name evidence="3" type="ORF">LWI29_012774</name>
</gene>
<sequence length="406" mass="46520">MEQVQWYDLPVEILHIIFHKLKDPSDIYRCGLVCVLWKSVAKTVLPHCLLLSNVDVFKDETGRSHSKASLNKQSCVLLNTQTSETHEISLPEVEGRWFCSSSFGWLLTIGFKTPHKLCLLNPFTSDQIELPSAREFIRPDHLRVITSSSPLDPKCLVLAARGYYGELAFCRPGDESWTRVQFCDSSDCYCSDAIFYKDKFYAVGYNGDLFRISCNIIPIAAKLPLQPIRLAKANQLRKFNYLVELDGNLLLVARYGNHISNYVTFVFEVYELNCVEKQWIKVKSIGNNAILLGINSSISLRVSPARNFKANCIYFIDDDINNLSFMTDSHQYHTGFYDMMTGNTEYLYQSSAIWTSPLNWFIPALPDIIYREKTAQDICRDKGGAEETSWSSRILTCLQNWFTHKL</sequence>
<dbReference type="InterPro" id="IPR001810">
    <property type="entry name" value="F-box_dom"/>
</dbReference>
<evidence type="ECO:0000259" key="2">
    <source>
        <dbReference type="Pfam" id="PF12937"/>
    </source>
</evidence>
<feature type="domain" description="KIB1-4 beta-propeller" evidence="1">
    <location>
        <begin position="80"/>
        <end position="338"/>
    </location>
</feature>
<dbReference type="InterPro" id="IPR036047">
    <property type="entry name" value="F-box-like_dom_sf"/>
</dbReference>
<evidence type="ECO:0000313" key="3">
    <source>
        <dbReference type="EMBL" id="KAK0592069.1"/>
    </source>
</evidence>
<evidence type="ECO:0008006" key="5">
    <source>
        <dbReference type="Google" id="ProtNLM"/>
    </source>
</evidence>
<dbReference type="Pfam" id="PF03478">
    <property type="entry name" value="Beta-prop_KIB1-4"/>
    <property type="match status" value="1"/>
</dbReference>
<comment type="caution">
    <text evidence="3">The sequence shown here is derived from an EMBL/GenBank/DDBJ whole genome shotgun (WGS) entry which is preliminary data.</text>
</comment>
<evidence type="ECO:0000259" key="1">
    <source>
        <dbReference type="Pfam" id="PF03478"/>
    </source>
</evidence>
<dbReference type="Proteomes" id="UP001168877">
    <property type="component" value="Unassembled WGS sequence"/>
</dbReference>
<accession>A0AA39SIL3</accession>
<reference evidence="3" key="2">
    <citation type="submission" date="2023-06" db="EMBL/GenBank/DDBJ databases">
        <authorList>
            <person name="Swenson N.G."/>
            <person name="Wegrzyn J.L."/>
            <person name="Mcevoy S.L."/>
        </authorList>
    </citation>
    <scope>NUCLEOTIDE SEQUENCE</scope>
    <source>
        <strain evidence="3">NS2018</strain>
        <tissue evidence="3">Leaf</tissue>
    </source>
</reference>
<evidence type="ECO:0000313" key="4">
    <source>
        <dbReference type="Proteomes" id="UP001168877"/>
    </source>
</evidence>
<dbReference type="InterPro" id="IPR005174">
    <property type="entry name" value="KIB1-4_b-propeller"/>
</dbReference>
<proteinExistence type="predicted"/>
<dbReference type="AlphaFoldDB" id="A0AA39SIL3"/>
<dbReference type="SUPFAM" id="SSF81383">
    <property type="entry name" value="F-box domain"/>
    <property type="match status" value="1"/>
</dbReference>
<dbReference type="CDD" id="cd09917">
    <property type="entry name" value="F-box_SF"/>
    <property type="match status" value="1"/>
</dbReference>
<dbReference type="Gene3D" id="1.20.1280.50">
    <property type="match status" value="1"/>
</dbReference>
<dbReference type="EMBL" id="JAUESC010000380">
    <property type="protein sequence ID" value="KAK0592069.1"/>
    <property type="molecule type" value="Genomic_DNA"/>
</dbReference>
<organism evidence="3 4">
    <name type="scientific">Acer saccharum</name>
    <name type="common">Sugar maple</name>
    <dbReference type="NCBI Taxonomy" id="4024"/>
    <lineage>
        <taxon>Eukaryota</taxon>
        <taxon>Viridiplantae</taxon>
        <taxon>Streptophyta</taxon>
        <taxon>Embryophyta</taxon>
        <taxon>Tracheophyta</taxon>
        <taxon>Spermatophyta</taxon>
        <taxon>Magnoliopsida</taxon>
        <taxon>eudicotyledons</taxon>
        <taxon>Gunneridae</taxon>
        <taxon>Pentapetalae</taxon>
        <taxon>rosids</taxon>
        <taxon>malvids</taxon>
        <taxon>Sapindales</taxon>
        <taxon>Sapindaceae</taxon>
        <taxon>Hippocastanoideae</taxon>
        <taxon>Acereae</taxon>
        <taxon>Acer</taxon>
    </lineage>
</organism>
<dbReference type="PANTHER" id="PTHR44259:SF15">
    <property type="entry name" value="F-BOX PROTEIN KIB2-RELATED"/>
    <property type="match status" value="1"/>
</dbReference>
<dbReference type="InterPro" id="IPR050942">
    <property type="entry name" value="F-box_BR-signaling"/>
</dbReference>
<dbReference type="PANTHER" id="PTHR44259">
    <property type="entry name" value="OS07G0183000 PROTEIN-RELATED"/>
    <property type="match status" value="1"/>
</dbReference>
<name>A0AA39SIL3_ACESA</name>
<dbReference type="Pfam" id="PF12937">
    <property type="entry name" value="F-box-like"/>
    <property type="match status" value="1"/>
</dbReference>
<reference evidence="3" key="1">
    <citation type="journal article" date="2022" name="Plant J.">
        <title>Strategies of tolerance reflected in two North American maple genomes.</title>
        <authorList>
            <person name="McEvoy S.L."/>
            <person name="Sezen U.U."/>
            <person name="Trouern-Trend A."/>
            <person name="McMahon S.M."/>
            <person name="Schaberg P.G."/>
            <person name="Yang J."/>
            <person name="Wegrzyn J.L."/>
            <person name="Swenson N.G."/>
        </authorList>
    </citation>
    <scope>NUCLEOTIDE SEQUENCE</scope>
    <source>
        <strain evidence="3">NS2018</strain>
    </source>
</reference>
<feature type="domain" description="F-box" evidence="2">
    <location>
        <begin position="6"/>
        <end position="42"/>
    </location>
</feature>
<keyword evidence="4" id="KW-1185">Reference proteome</keyword>
<protein>
    <recommendedName>
        <fullName evidence="5">F-box domain-containing protein</fullName>
    </recommendedName>
</protein>